<dbReference type="Pfam" id="PF00326">
    <property type="entry name" value="Peptidase_S9"/>
    <property type="match status" value="1"/>
</dbReference>
<dbReference type="EC" id="3.4.21.-" evidence="3"/>
<evidence type="ECO:0000313" key="7">
    <source>
        <dbReference type="Proteomes" id="UP000325113"/>
    </source>
</evidence>
<evidence type="ECO:0000256" key="4">
    <source>
        <dbReference type="SAM" id="MobiDB-lite"/>
    </source>
</evidence>
<proteinExistence type="inferred from homology"/>
<dbReference type="InterPro" id="IPR029058">
    <property type="entry name" value="AB_hydrolase_fold"/>
</dbReference>
<feature type="domain" description="Peptidase S9 prolyl oligopeptidase catalytic" evidence="5">
    <location>
        <begin position="557"/>
        <end position="677"/>
    </location>
</feature>
<dbReference type="AlphaFoldDB" id="A0A5A8D134"/>
<name>A0A5A8D134_CAFRO</name>
<protein>
    <recommendedName>
        <fullName evidence="3">Prolyl endopeptidase</fullName>
        <ecNumber evidence="3">3.4.21.-</ecNumber>
    </recommendedName>
</protein>
<dbReference type="GO" id="GO:0004252">
    <property type="term" value="F:serine-type endopeptidase activity"/>
    <property type="evidence" value="ECO:0007669"/>
    <property type="project" value="UniProtKB-UniRule"/>
</dbReference>
<dbReference type="Proteomes" id="UP000325113">
    <property type="component" value="Unassembled WGS sequence"/>
</dbReference>
<gene>
    <name evidence="6" type="ORF">FNF31_05105</name>
</gene>
<comment type="caution">
    <text evidence="6">The sequence shown here is derived from an EMBL/GenBank/DDBJ whole genome shotgun (WGS) entry which is preliminary data.</text>
</comment>
<dbReference type="InterPro" id="IPR051543">
    <property type="entry name" value="Serine_Peptidase_S9A"/>
</dbReference>
<dbReference type="PANTHER" id="PTHR11757:SF19">
    <property type="entry name" value="PROLYL ENDOPEPTIDASE-LIKE"/>
    <property type="match status" value="1"/>
</dbReference>
<comment type="function">
    <text evidence="2">Serine peptidase whose precise substrate specificity remains unclear. Does not cleave peptides after a arginine or lysine residue. Regulates trans-Golgi network morphology and sorting by regulating the membrane binding of the AP-1 complex. May play a role in the regulation of synaptic vesicle exocytosis.</text>
</comment>
<accession>A0A5A8D134</accession>
<sequence length="831" mass="84007">MKRAGTVGPACEVFSPVRVAHDMARSDCERLVPAEWSDIASRPATAPEEGSMADSLRLSACGRLFIALSDLTCDDHGHTGALYQLPERPGQGARLLCLIPGAVNATFARPAPGAPSGIILWTCMSADGTLRSSRVGWAPVSWEDAARKSQRAGAGAGAGARAVVGPARALFEEGPGGVPGPDGASFFVDVAASKDGLVATVNCNDRHVSEVWAVTCGADVGADGAEGPAPRVRALWPRSWGGQCFVEHIGDGQLLAMVSAPAGSSAGSSGDGTDGTMQLATARLGDFALASGEALRRRDGPATAAALAGADRRAWEQVSAGASAGRPASSEPEDMDVLSLSGHGEGRRGAVAAVLGRRFDGAGSSLALWRPVSPAEGAAAARPSWRSEEVPVPRNVCELVPGANADPEANALSLVLRSPVALPRSAWLDVTDGETGSGSATLREASAPGEAARAMRQAGLPPLAVLHLCVESPAGAVSAAADTPGPVAAARVPLTVVLPLAALSEEGPGRALPGTAIATDGAEVREPAVSVPRPVLLDVYGAYGSPSSAALDPNWAPLLRRGWAIAFPRLRGGGDCGAAWARAGRGAGKGATLEDAWAAAQALVGWGVAKQGSVAVRGVSAGGAVAAWCLTRQARRGYGPFGAGVLTSPFLDVLGTMSDPMAPLAAVEYSEFGRPGADGLPVAAWDPMVAALAQAMAFGDPGLGSCAAHTTELAAARRAHAERRWQAPFPPTLVLGVEGDSRTPQATARAWAATVSSASSGLPGARAVEVVDLRGGHGTTSPEHECSFLIEALGEADDARAVLASVDCDATAGSKSAQGGVASFLRGLLRV</sequence>
<dbReference type="SUPFAM" id="SSF53474">
    <property type="entry name" value="alpha/beta-Hydrolases"/>
    <property type="match status" value="1"/>
</dbReference>
<dbReference type="InterPro" id="IPR001375">
    <property type="entry name" value="Peptidase_S9_cat"/>
</dbReference>
<dbReference type="PRINTS" id="PR00862">
    <property type="entry name" value="PROLIGOPTASE"/>
</dbReference>
<evidence type="ECO:0000256" key="3">
    <source>
        <dbReference type="RuleBase" id="RU368024"/>
    </source>
</evidence>
<evidence type="ECO:0000259" key="5">
    <source>
        <dbReference type="Pfam" id="PF00326"/>
    </source>
</evidence>
<feature type="compositionally biased region" description="Low complexity" evidence="4">
    <location>
        <begin position="319"/>
        <end position="330"/>
    </location>
</feature>
<keyword evidence="3" id="KW-0720">Serine protease</keyword>
<dbReference type="EMBL" id="VLTM01000060">
    <property type="protein sequence ID" value="KAA0158935.1"/>
    <property type="molecule type" value="Genomic_DNA"/>
</dbReference>
<reference evidence="6 7" key="1">
    <citation type="submission" date="2019-07" db="EMBL/GenBank/DDBJ databases">
        <title>Genomes of Cafeteria roenbergensis.</title>
        <authorList>
            <person name="Fischer M.G."/>
            <person name="Hackl T."/>
            <person name="Roman M."/>
        </authorList>
    </citation>
    <scope>NUCLEOTIDE SEQUENCE [LARGE SCALE GENOMIC DNA]</scope>
    <source>
        <strain evidence="6 7">Cflag</strain>
    </source>
</reference>
<feature type="region of interest" description="Disordered" evidence="4">
    <location>
        <begin position="318"/>
        <end position="343"/>
    </location>
</feature>
<dbReference type="Gene3D" id="3.40.50.1820">
    <property type="entry name" value="alpha/beta hydrolase"/>
    <property type="match status" value="1"/>
</dbReference>
<dbReference type="PANTHER" id="PTHR11757">
    <property type="entry name" value="PROTEASE FAMILY S9A OLIGOPEPTIDASE"/>
    <property type="match status" value="1"/>
</dbReference>
<evidence type="ECO:0000256" key="2">
    <source>
        <dbReference type="ARBA" id="ARBA00045448"/>
    </source>
</evidence>
<keyword evidence="3" id="KW-0378">Hydrolase</keyword>
<dbReference type="GO" id="GO:0006508">
    <property type="term" value="P:proteolysis"/>
    <property type="evidence" value="ECO:0007669"/>
    <property type="project" value="UniProtKB-KW"/>
</dbReference>
<keyword evidence="3" id="KW-0645">Protease</keyword>
<organism evidence="6 7">
    <name type="scientific">Cafeteria roenbergensis</name>
    <name type="common">Marine flagellate</name>
    <dbReference type="NCBI Taxonomy" id="33653"/>
    <lineage>
        <taxon>Eukaryota</taxon>
        <taxon>Sar</taxon>
        <taxon>Stramenopiles</taxon>
        <taxon>Bigyra</taxon>
        <taxon>Opalozoa</taxon>
        <taxon>Bicosoecida</taxon>
        <taxon>Cafeteriaceae</taxon>
        <taxon>Cafeteria</taxon>
    </lineage>
</organism>
<evidence type="ECO:0000256" key="1">
    <source>
        <dbReference type="ARBA" id="ARBA00005228"/>
    </source>
</evidence>
<dbReference type="InterPro" id="IPR002470">
    <property type="entry name" value="Peptidase_S9A"/>
</dbReference>
<comment type="similarity">
    <text evidence="1 3">Belongs to the peptidase S9A family.</text>
</comment>
<evidence type="ECO:0000313" key="6">
    <source>
        <dbReference type="EMBL" id="KAA0158935.1"/>
    </source>
</evidence>